<accession>A0ABR2BEK8</accession>
<comment type="caution">
    <text evidence="1">The sequence shown here is derived from an EMBL/GenBank/DDBJ whole genome shotgun (WGS) entry which is preliminary data.</text>
</comment>
<name>A0ABR2BEK8_9ROSI</name>
<organism evidence="1 2">
    <name type="scientific">Hibiscus sabdariffa</name>
    <name type="common">roselle</name>
    <dbReference type="NCBI Taxonomy" id="183260"/>
    <lineage>
        <taxon>Eukaryota</taxon>
        <taxon>Viridiplantae</taxon>
        <taxon>Streptophyta</taxon>
        <taxon>Embryophyta</taxon>
        <taxon>Tracheophyta</taxon>
        <taxon>Spermatophyta</taxon>
        <taxon>Magnoliopsida</taxon>
        <taxon>eudicotyledons</taxon>
        <taxon>Gunneridae</taxon>
        <taxon>Pentapetalae</taxon>
        <taxon>rosids</taxon>
        <taxon>malvids</taxon>
        <taxon>Malvales</taxon>
        <taxon>Malvaceae</taxon>
        <taxon>Malvoideae</taxon>
        <taxon>Hibiscus</taxon>
    </lineage>
</organism>
<evidence type="ECO:0000313" key="1">
    <source>
        <dbReference type="EMBL" id="KAK8505454.1"/>
    </source>
</evidence>
<proteinExistence type="predicted"/>
<evidence type="ECO:0000313" key="2">
    <source>
        <dbReference type="Proteomes" id="UP001472677"/>
    </source>
</evidence>
<gene>
    <name evidence="1" type="ORF">V6N12_067419</name>
</gene>
<protein>
    <submittedName>
        <fullName evidence="1">Uncharacterized protein</fullName>
    </submittedName>
</protein>
<reference evidence="1 2" key="1">
    <citation type="journal article" date="2024" name="G3 (Bethesda)">
        <title>Genome assembly of Hibiscus sabdariffa L. provides insights into metabolisms of medicinal natural products.</title>
        <authorList>
            <person name="Kim T."/>
        </authorList>
    </citation>
    <scope>NUCLEOTIDE SEQUENCE [LARGE SCALE GENOMIC DNA]</scope>
    <source>
        <strain evidence="1">TK-2024</strain>
        <tissue evidence="1">Old leaves</tissue>
    </source>
</reference>
<dbReference type="Proteomes" id="UP001472677">
    <property type="component" value="Unassembled WGS sequence"/>
</dbReference>
<keyword evidence="2" id="KW-1185">Reference proteome</keyword>
<sequence length="80" mass="9053">MVAPNGYWKWKLFQHLILHLVLLCIAAIKPLVLLLGSDGVGWRGGLLNRFSVKATYEVRLAAPSLATDNVWEIIQRHRGF</sequence>
<dbReference type="EMBL" id="JBBPBM010000128">
    <property type="protein sequence ID" value="KAK8505454.1"/>
    <property type="molecule type" value="Genomic_DNA"/>
</dbReference>